<name>A0A225DNL9_9BACT</name>
<dbReference type="OrthoDB" id="270546at2"/>
<organism evidence="5 6">
    <name type="scientific">Fimbriiglobus ruber</name>
    <dbReference type="NCBI Taxonomy" id="1908690"/>
    <lineage>
        <taxon>Bacteria</taxon>
        <taxon>Pseudomonadati</taxon>
        <taxon>Planctomycetota</taxon>
        <taxon>Planctomycetia</taxon>
        <taxon>Gemmatales</taxon>
        <taxon>Gemmataceae</taxon>
        <taxon>Fimbriiglobus</taxon>
    </lineage>
</organism>
<evidence type="ECO:0000259" key="2">
    <source>
        <dbReference type="Pfam" id="PF07596"/>
    </source>
</evidence>
<dbReference type="Pfam" id="PF13828">
    <property type="entry name" value="DUF4190"/>
    <property type="match status" value="1"/>
</dbReference>
<protein>
    <submittedName>
        <fullName evidence="5">Uncharacterized protein</fullName>
    </submittedName>
</protein>
<keyword evidence="1" id="KW-0472">Membrane</keyword>
<feature type="transmembrane region" description="Helical" evidence="1">
    <location>
        <begin position="20"/>
        <end position="46"/>
    </location>
</feature>
<evidence type="ECO:0000256" key="1">
    <source>
        <dbReference type="SAM" id="Phobius"/>
    </source>
</evidence>
<dbReference type="Pfam" id="PF07596">
    <property type="entry name" value="SBP_bac_10"/>
    <property type="match status" value="1"/>
</dbReference>
<feature type="domain" description="DUF1559" evidence="2">
    <location>
        <begin position="92"/>
        <end position="229"/>
    </location>
</feature>
<dbReference type="Proteomes" id="UP000214646">
    <property type="component" value="Unassembled WGS sequence"/>
</dbReference>
<evidence type="ECO:0000313" key="4">
    <source>
        <dbReference type="EMBL" id="OWK36331.1"/>
    </source>
</evidence>
<gene>
    <name evidence="5" type="ORF">FRUB_02508</name>
    <name evidence="4" type="ORF">FRUB_08894</name>
</gene>
<evidence type="ECO:0000313" key="5">
    <source>
        <dbReference type="EMBL" id="OWK42911.1"/>
    </source>
</evidence>
<reference evidence="6" key="1">
    <citation type="submission" date="2017-06" db="EMBL/GenBank/DDBJ databases">
        <title>Genome analysis of Fimbriiglobus ruber SP5, the first member of the order Planctomycetales with confirmed chitinolytic capability.</title>
        <authorList>
            <person name="Ravin N.V."/>
            <person name="Rakitin A.L."/>
            <person name="Ivanova A.A."/>
            <person name="Beletsky A.V."/>
            <person name="Kulichevskaya I.S."/>
            <person name="Mardanov A.V."/>
            <person name="Dedysh S.N."/>
        </authorList>
    </citation>
    <scope>NUCLEOTIDE SEQUENCE [LARGE SCALE GENOMIC DNA]</scope>
    <source>
        <strain evidence="6">SP5</strain>
    </source>
</reference>
<dbReference type="AlphaFoldDB" id="A0A225DNL9"/>
<dbReference type="RefSeq" id="WP_088253850.1">
    <property type="nucleotide sequence ID" value="NZ_NIDE01000004.1"/>
</dbReference>
<comment type="caution">
    <text evidence="5">The sequence shown here is derived from an EMBL/GenBank/DDBJ whole genome shotgun (WGS) entry which is preliminary data.</text>
</comment>
<dbReference type="InterPro" id="IPR025241">
    <property type="entry name" value="DUF4190"/>
</dbReference>
<keyword evidence="6" id="KW-1185">Reference proteome</keyword>
<evidence type="ECO:0000259" key="3">
    <source>
        <dbReference type="Pfam" id="PF13828"/>
    </source>
</evidence>
<dbReference type="PANTHER" id="PTHR30093">
    <property type="entry name" value="GENERAL SECRETION PATHWAY PROTEIN G"/>
    <property type="match status" value="1"/>
</dbReference>
<feature type="transmembrane region" description="Helical" evidence="1">
    <location>
        <begin position="58"/>
        <end position="76"/>
    </location>
</feature>
<dbReference type="PANTHER" id="PTHR30093:SF2">
    <property type="entry name" value="TYPE II SECRETION SYSTEM PROTEIN H"/>
    <property type="match status" value="1"/>
</dbReference>
<proteinExistence type="predicted"/>
<dbReference type="InterPro" id="IPR011453">
    <property type="entry name" value="DUF1559"/>
</dbReference>
<dbReference type="EMBL" id="NIDE01000017">
    <property type="protein sequence ID" value="OWK36331.1"/>
    <property type="molecule type" value="Genomic_DNA"/>
</dbReference>
<reference evidence="5" key="2">
    <citation type="journal article" date="2018" name="Appl. Environ. Microbiol.">
        <title>Genome Analysis of Fimbriiglobus ruber SP5(T), a Planctomycete with Confirmed Chitinolytic Capability.</title>
        <authorList>
            <person name="Ravin N.V."/>
            <person name="Rakitin A.L."/>
            <person name="Ivanova A.A."/>
            <person name="Beletsky A.V."/>
            <person name="Kulichevskaya I.S."/>
            <person name="Mardanov A.V."/>
            <person name="Dedysh S.N."/>
        </authorList>
    </citation>
    <scope>NUCLEOTIDE SEQUENCE</scope>
    <source>
        <strain evidence="5">SP5</strain>
    </source>
</reference>
<accession>A0A225DNL9</accession>
<keyword evidence="1" id="KW-0812">Transmembrane</keyword>
<dbReference type="EMBL" id="NIDE01000004">
    <property type="protein sequence ID" value="OWK42911.1"/>
    <property type="molecule type" value="Genomic_DNA"/>
</dbReference>
<sequence>MHDERDDTTSVNPSNRIATAALVFGVLGFGGGLTAIPAVVCGAIGLTRAGHRNGSGKGMAFAGLILGAVGVLLLLLPSVIKVHRPSALGGSKNKIKQITIGLHAYHDTYAGFPGPYVLPPAGQAPPASSGRLSWRVPLLPYVEQQSLYNRINLAEAWDGPTNGPVTRTPVPTYYDSRGADVEPTNQTPYRVFVGSGAIFEENKPGKKYADVADGTSNTILMAESECFVPWAQYNELPFDPDGPLPPLGARHGDVFLAGMADGSVRAVKKSISPQVLKAAITANGGEQLPPDW</sequence>
<keyword evidence="1" id="KW-1133">Transmembrane helix</keyword>
<evidence type="ECO:0000313" key="6">
    <source>
        <dbReference type="Proteomes" id="UP000214646"/>
    </source>
</evidence>
<feature type="domain" description="DUF4190" evidence="3">
    <location>
        <begin position="18"/>
        <end position="76"/>
    </location>
</feature>